<protein>
    <recommendedName>
        <fullName evidence="1">Type II CBASS E2 protein domain-containing protein</fullName>
    </recommendedName>
</protein>
<evidence type="ECO:0000259" key="1">
    <source>
        <dbReference type="Pfam" id="PF26395"/>
    </source>
</evidence>
<keyword evidence="3" id="KW-1185">Reference proteome</keyword>
<dbReference type="RefSeq" id="WP_191908963.1">
    <property type="nucleotide sequence ID" value="NZ_VTWS01000013.1"/>
</dbReference>
<dbReference type="EMBL" id="VTWS01000013">
    <property type="protein sequence ID" value="KAA9341141.1"/>
    <property type="molecule type" value="Genomic_DNA"/>
</dbReference>
<evidence type="ECO:0000313" key="3">
    <source>
        <dbReference type="Proteomes" id="UP000326344"/>
    </source>
</evidence>
<evidence type="ECO:0000313" key="2">
    <source>
        <dbReference type="EMBL" id="KAA9341141.1"/>
    </source>
</evidence>
<accession>A0A5N1J8Y2</accession>
<proteinExistence type="predicted"/>
<dbReference type="Proteomes" id="UP000326344">
    <property type="component" value="Unassembled WGS sequence"/>
</dbReference>
<reference evidence="2 3" key="1">
    <citation type="submission" date="2019-09" db="EMBL/GenBank/DDBJ databases">
        <title>Genome Sequence of Larkinella sp MA1.</title>
        <authorList>
            <person name="Srinivasan S."/>
        </authorList>
    </citation>
    <scope>NUCLEOTIDE SEQUENCE [LARGE SCALE GENOMIC DNA]</scope>
    <source>
        <strain evidence="2 3">MA1</strain>
    </source>
</reference>
<sequence length="138" mass="16396">MISDWQKLTVEKNMIENRFKSFRCNAVHRFSRKLISTGYIQPTEYSIIYKVRLEYPVWGIPKMYVLEPHIVQSVDIHIYSQGHLCLFHPAETPWKDTYHISDTIIPWTAEWLVFYELYQINGGIWLGKSIHHDTPTKA</sequence>
<comment type="caution">
    <text evidence="2">The sequence shown here is derived from an EMBL/GenBank/DDBJ whole genome shotgun (WGS) entry which is preliminary data.</text>
</comment>
<organism evidence="2 3">
    <name type="scientific">Larkinella humicola</name>
    <dbReference type="NCBI Taxonomy" id="2607654"/>
    <lineage>
        <taxon>Bacteria</taxon>
        <taxon>Pseudomonadati</taxon>
        <taxon>Bacteroidota</taxon>
        <taxon>Cytophagia</taxon>
        <taxon>Cytophagales</taxon>
        <taxon>Spirosomataceae</taxon>
        <taxon>Larkinella</taxon>
    </lineage>
</organism>
<gene>
    <name evidence="2" type="ORF">F0P93_30365</name>
</gene>
<dbReference type="AlphaFoldDB" id="A0A5N1J8Y2"/>
<dbReference type="InterPro" id="IPR058588">
    <property type="entry name" value="E2-CBASS"/>
</dbReference>
<name>A0A5N1J8Y2_9BACT</name>
<dbReference type="Pfam" id="PF26395">
    <property type="entry name" value="E2-CBASS"/>
    <property type="match status" value="1"/>
</dbReference>
<feature type="domain" description="Type II CBASS E2 protein" evidence="1">
    <location>
        <begin position="12"/>
        <end position="131"/>
    </location>
</feature>